<keyword evidence="6 9" id="KW-1015">Disulfide bond</keyword>
<dbReference type="PROSITE" id="PS01209">
    <property type="entry name" value="LDLRA_1"/>
    <property type="match status" value="1"/>
</dbReference>
<dbReference type="PRINTS" id="PR00261">
    <property type="entry name" value="LDLRECEPTOR"/>
</dbReference>
<evidence type="ECO:0000256" key="2">
    <source>
        <dbReference type="ARBA" id="ARBA00022692"/>
    </source>
</evidence>
<dbReference type="EMBL" id="JAIPUX010005289">
    <property type="protein sequence ID" value="KAH0618603.1"/>
    <property type="molecule type" value="Genomic_DNA"/>
</dbReference>
<comment type="subcellular location">
    <subcellularLocation>
        <location evidence="1">Membrane</location>
        <topology evidence="1">Single-pass membrane protein</topology>
    </subcellularLocation>
</comment>
<organism evidence="10 11">
    <name type="scientific">Phrynosoma platyrhinos</name>
    <name type="common">Desert horned lizard</name>
    <dbReference type="NCBI Taxonomy" id="52577"/>
    <lineage>
        <taxon>Eukaryota</taxon>
        <taxon>Metazoa</taxon>
        <taxon>Chordata</taxon>
        <taxon>Craniata</taxon>
        <taxon>Vertebrata</taxon>
        <taxon>Euteleostomi</taxon>
        <taxon>Lepidosauria</taxon>
        <taxon>Squamata</taxon>
        <taxon>Bifurcata</taxon>
        <taxon>Unidentata</taxon>
        <taxon>Episquamata</taxon>
        <taxon>Toxicofera</taxon>
        <taxon>Iguania</taxon>
        <taxon>Phrynosomatidae</taxon>
        <taxon>Phrynosomatinae</taxon>
        <taxon>Phrynosoma</taxon>
    </lineage>
</organism>
<gene>
    <name evidence="10" type="ORF">JD844_017970</name>
</gene>
<feature type="disulfide bond" evidence="9">
    <location>
        <begin position="19"/>
        <end position="34"/>
    </location>
</feature>
<dbReference type="SUPFAM" id="SSF57424">
    <property type="entry name" value="LDL receptor-like module"/>
    <property type="match status" value="3"/>
</dbReference>
<evidence type="ECO:0000256" key="5">
    <source>
        <dbReference type="ARBA" id="ARBA00023136"/>
    </source>
</evidence>
<keyword evidence="3" id="KW-0677">Repeat</keyword>
<name>A0ABQ7SML9_PHRPL</name>
<evidence type="ECO:0000256" key="3">
    <source>
        <dbReference type="ARBA" id="ARBA00022737"/>
    </source>
</evidence>
<feature type="disulfide bond" evidence="9">
    <location>
        <begin position="7"/>
        <end position="25"/>
    </location>
</feature>
<evidence type="ECO:0000256" key="7">
    <source>
        <dbReference type="ARBA" id="ARBA00023170"/>
    </source>
</evidence>
<sequence length="142" mass="16061">MPVFPVCSNKTCVATIFVCDGDDDCGDGSDERKCPPLTCNPNEFQCNNSQCIPQIWVCDNQPDCEDHSDELMEKCGYKSKPPIMSTCASHEFRCGNGECIHLNWKCDGDEDCKDKSDEQECREYPQEHEMVFGDRNLNSRSS</sequence>
<feature type="disulfide bond" evidence="9">
    <location>
        <begin position="46"/>
        <end position="64"/>
    </location>
</feature>
<feature type="disulfide bond" evidence="9">
    <location>
        <begin position="106"/>
        <end position="121"/>
    </location>
</feature>
<evidence type="ECO:0000256" key="4">
    <source>
        <dbReference type="ARBA" id="ARBA00022989"/>
    </source>
</evidence>
<proteinExistence type="predicted"/>
<evidence type="ECO:0000256" key="6">
    <source>
        <dbReference type="ARBA" id="ARBA00023157"/>
    </source>
</evidence>
<dbReference type="InterPro" id="IPR002172">
    <property type="entry name" value="LDrepeatLR_classA_rpt"/>
</dbReference>
<dbReference type="Pfam" id="PF00057">
    <property type="entry name" value="Ldl_recept_a"/>
    <property type="match status" value="3"/>
</dbReference>
<evidence type="ECO:0000256" key="8">
    <source>
        <dbReference type="ARBA" id="ARBA00023180"/>
    </source>
</evidence>
<keyword evidence="8" id="KW-0325">Glycoprotein</keyword>
<comment type="caution">
    <text evidence="9">Lacks conserved residue(s) required for the propagation of feature annotation.</text>
</comment>
<accession>A0ABQ7SML9</accession>
<evidence type="ECO:0000256" key="9">
    <source>
        <dbReference type="PROSITE-ProRule" id="PRU00124"/>
    </source>
</evidence>
<dbReference type="SMART" id="SM00192">
    <property type="entry name" value="LDLa"/>
    <property type="match status" value="3"/>
</dbReference>
<keyword evidence="5" id="KW-0472">Membrane</keyword>
<keyword evidence="11" id="KW-1185">Reference proteome</keyword>
<dbReference type="InterPro" id="IPR023415">
    <property type="entry name" value="LDLR_class-A_CS"/>
</dbReference>
<evidence type="ECO:0000256" key="1">
    <source>
        <dbReference type="ARBA" id="ARBA00004167"/>
    </source>
</evidence>
<dbReference type="PANTHER" id="PTHR22722">
    <property type="entry name" value="LOW-DENSITY LIPOPROTEIN RECEPTOR-RELATED PROTEIN 2-RELATED"/>
    <property type="match status" value="1"/>
</dbReference>
<dbReference type="PROSITE" id="PS50068">
    <property type="entry name" value="LDLRA_2"/>
    <property type="match status" value="3"/>
</dbReference>
<feature type="disulfide bond" evidence="9">
    <location>
        <begin position="94"/>
        <end position="112"/>
    </location>
</feature>
<feature type="disulfide bond" evidence="9">
    <location>
        <begin position="39"/>
        <end position="51"/>
    </location>
</feature>
<dbReference type="Proteomes" id="UP000826234">
    <property type="component" value="Unassembled WGS sequence"/>
</dbReference>
<reference evidence="10 11" key="1">
    <citation type="journal article" date="2022" name="Gigascience">
        <title>A chromosome-level genome assembly and annotation of the desert horned lizard, Phrynosoma platyrhinos, provides insight into chromosomal rearrangements among reptiles.</title>
        <authorList>
            <person name="Koochekian N."/>
            <person name="Ascanio A."/>
            <person name="Farleigh K."/>
            <person name="Card D.C."/>
            <person name="Schield D.R."/>
            <person name="Castoe T.A."/>
            <person name="Jezkova T."/>
        </authorList>
    </citation>
    <scope>NUCLEOTIDE SEQUENCE [LARGE SCALE GENOMIC DNA]</scope>
    <source>
        <strain evidence="10">NK-2021</strain>
    </source>
</reference>
<keyword evidence="4" id="KW-1133">Transmembrane helix</keyword>
<evidence type="ECO:0000313" key="10">
    <source>
        <dbReference type="EMBL" id="KAH0618603.1"/>
    </source>
</evidence>
<dbReference type="InterPro" id="IPR051221">
    <property type="entry name" value="LDLR-related"/>
</dbReference>
<dbReference type="Gene3D" id="4.10.400.10">
    <property type="entry name" value="Low-density Lipoprotein Receptor"/>
    <property type="match status" value="3"/>
</dbReference>
<evidence type="ECO:0000313" key="11">
    <source>
        <dbReference type="Proteomes" id="UP000826234"/>
    </source>
</evidence>
<protein>
    <submittedName>
        <fullName evidence="10">Uncharacterized protein</fullName>
    </submittedName>
</protein>
<comment type="caution">
    <text evidence="10">The sequence shown here is derived from an EMBL/GenBank/DDBJ whole genome shotgun (WGS) entry which is preliminary data.</text>
</comment>
<keyword evidence="7" id="KW-0675">Receptor</keyword>
<feature type="disulfide bond" evidence="9">
    <location>
        <begin position="87"/>
        <end position="99"/>
    </location>
</feature>
<dbReference type="CDD" id="cd00112">
    <property type="entry name" value="LDLa"/>
    <property type="match status" value="2"/>
</dbReference>
<keyword evidence="2" id="KW-0812">Transmembrane</keyword>
<dbReference type="InterPro" id="IPR036055">
    <property type="entry name" value="LDL_receptor-like_sf"/>
</dbReference>